<dbReference type="GO" id="GO:0003700">
    <property type="term" value="F:DNA-binding transcription factor activity"/>
    <property type="evidence" value="ECO:0007669"/>
    <property type="project" value="InterPro"/>
</dbReference>
<keyword evidence="2" id="KW-0963">Cytoplasm</keyword>
<feature type="region of interest" description="Disordered" evidence="6">
    <location>
        <begin position="1"/>
        <end position="22"/>
    </location>
</feature>
<dbReference type="InterPro" id="IPR039422">
    <property type="entry name" value="MarR/SlyA-like"/>
</dbReference>
<dbReference type="PANTHER" id="PTHR33164">
    <property type="entry name" value="TRANSCRIPTIONAL REGULATOR, MARR FAMILY"/>
    <property type="match status" value="1"/>
</dbReference>
<evidence type="ECO:0000313" key="8">
    <source>
        <dbReference type="EMBL" id="TWB15346.1"/>
    </source>
</evidence>
<proteinExistence type="predicted"/>
<dbReference type="InterPro" id="IPR011991">
    <property type="entry name" value="ArsR-like_HTH"/>
</dbReference>
<dbReference type="Gene3D" id="1.10.10.10">
    <property type="entry name" value="Winged helix-like DNA-binding domain superfamily/Winged helix DNA-binding domain"/>
    <property type="match status" value="1"/>
</dbReference>
<dbReference type="InterPro" id="IPR036390">
    <property type="entry name" value="WH_DNA-bd_sf"/>
</dbReference>
<dbReference type="GO" id="GO:0006950">
    <property type="term" value="P:response to stress"/>
    <property type="evidence" value="ECO:0007669"/>
    <property type="project" value="TreeGrafter"/>
</dbReference>
<dbReference type="SMART" id="SM00347">
    <property type="entry name" value="HTH_MARR"/>
    <property type="match status" value="1"/>
</dbReference>
<evidence type="ECO:0000256" key="4">
    <source>
        <dbReference type="ARBA" id="ARBA00023125"/>
    </source>
</evidence>
<dbReference type="CDD" id="cd00090">
    <property type="entry name" value="HTH_ARSR"/>
    <property type="match status" value="1"/>
</dbReference>
<dbReference type="RefSeq" id="WP_342780639.1">
    <property type="nucleotide sequence ID" value="NZ_VITN01000015.1"/>
</dbReference>
<evidence type="ECO:0000256" key="3">
    <source>
        <dbReference type="ARBA" id="ARBA00023015"/>
    </source>
</evidence>
<organism evidence="8 9">
    <name type="scientific">Nitrospirillum amazonense</name>
    <dbReference type="NCBI Taxonomy" id="28077"/>
    <lineage>
        <taxon>Bacteria</taxon>
        <taxon>Pseudomonadati</taxon>
        <taxon>Pseudomonadota</taxon>
        <taxon>Alphaproteobacteria</taxon>
        <taxon>Rhodospirillales</taxon>
        <taxon>Azospirillaceae</taxon>
        <taxon>Nitrospirillum</taxon>
    </lineage>
</organism>
<keyword evidence="5" id="KW-0804">Transcription</keyword>
<protein>
    <submittedName>
        <fullName evidence="8">MarR family transcriptional regulator</fullName>
    </submittedName>
</protein>
<dbReference type="GO" id="GO:0003677">
    <property type="term" value="F:DNA binding"/>
    <property type="evidence" value="ECO:0007669"/>
    <property type="project" value="UniProtKB-KW"/>
</dbReference>
<dbReference type="PANTHER" id="PTHR33164:SF5">
    <property type="entry name" value="ORGANIC HYDROPEROXIDE RESISTANCE TRANSCRIPTIONAL REGULATOR"/>
    <property type="match status" value="1"/>
</dbReference>
<dbReference type="Pfam" id="PF22381">
    <property type="entry name" value="Staph_reg_Sar_Rot"/>
    <property type="match status" value="1"/>
</dbReference>
<gene>
    <name evidence="8" type="ORF">FBZ89_115125</name>
</gene>
<sequence length="173" mass="18544">MAQDHQDTTHQGMEKAGPGKGAADQATLLSNQLCFSIYSAAHLFNRTYKPLLDRLGLTYPQYLVMLVLWSGDGLTVKAIGEQLDLDSGTLTPLLKRLEAAGLVSRQRDPQNERLVRVTLTGAGRALQDHLGTVQQAILCATGLNLDGLKALKVQVDELRAGLAANLGPADQDG</sequence>
<keyword evidence="4" id="KW-0238">DNA-binding</keyword>
<dbReference type="InterPro" id="IPR000835">
    <property type="entry name" value="HTH_MarR-typ"/>
</dbReference>
<dbReference type="PRINTS" id="PR00598">
    <property type="entry name" value="HTHMARR"/>
</dbReference>
<dbReference type="FunFam" id="1.10.10.10:FF:000163">
    <property type="entry name" value="MarR family transcriptional regulator"/>
    <property type="match status" value="1"/>
</dbReference>
<accession>A0A560F155</accession>
<dbReference type="GO" id="GO:0005737">
    <property type="term" value="C:cytoplasm"/>
    <property type="evidence" value="ECO:0007669"/>
    <property type="project" value="UniProtKB-SubCell"/>
</dbReference>
<comment type="caution">
    <text evidence="8">The sequence shown here is derived from an EMBL/GenBank/DDBJ whole genome shotgun (WGS) entry which is preliminary data.</text>
</comment>
<dbReference type="InterPro" id="IPR036388">
    <property type="entry name" value="WH-like_DNA-bd_sf"/>
</dbReference>
<name>A0A560F155_9PROT</name>
<feature type="domain" description="HTH marR-type" evidence="7">
    <location>
        <begin position="30"/>
        <end position="167"/>
    </location>
</feature>
<evidence type="ECO:0000313" key="9">
    <source>
        <dbReference type="Proteomes" id="UP000319859"/>
    </source>
</evidence>
<evidence type="ECO:0000256" key="6">
    <source>
        <dbReference type="SAM" id="MobiDB-lite"/>
    </source>
</evidence>
<evidence type="ECO:0000256" key="2">
    <source>
        <dbReference type="ARBA" id="ARBA00022490"/>
    </source>
</evidence>
<dbReference type="EMBL" id="VITN01000015">
    <property type="protein sequence ID" value="TWB15346.1"/>
    <property type="molecule type" value="Genomic_DNA"/>
</dbReference>
<keyword evidence="3" id="KW-0805">Transcription regulation</keyword>
<dbReference type="PROSITE" id="PS50995">
    <property type="entry name" value="HTH_MARR_2"/>
    <property type="match status" value="1"/>
</dbReference>
<evidence type="ECO:0000256" key="5">
    <source>
        <dbReference type="ARBA" id="ARBA00023163"/>
    </source>
</evidence>
<dbReference type="InterPro" id="IPR055166">
    <property type="entry name" value="Transc_reg_Sar_Rot_HTH"/>
</dbReference>
<dbReference type="SUPFAM" id="SSF46785">
    <property type="entry name" value="Winged helix' DNA-binding domain"/>
    <property type="match status" value="1"/>
</dbReference>
<dbReference type="Proteomes" id="UP000319859">
    <property type="component" value="Unassembled WGS sequence"/>
</dbReference>
<dbReference type="AlphaFoldDB" id="A0A560F155"/>
<comment type="subcellular location">
    <subcellularLocation>
        <location evidence="1">Cytoplasm</location>
    </subcellularLocation>
</comment>
<evidence type="ECO:0000256" key="1">
    <source>
        <dbReference type="ARBA" id="ARBA00004496"/>
    </source>
</evidence>
<evidence type="ECO:0000259" key="7">
    <source>
        <dbReference type="PROSITE" id="PS50995"/>
    </source>
</evidence>
<reference evidence="8 9" key="1">
    <citation type="submission" date="2019-06" db="EMBL/GenBank/DDBJ databases">
        <title>Genomic Encyclopedia of Type Strains, Phase IV (KMG-V): Genome sequencing to study the core and pangenomes of soil and plant-associated prokaryotes.</title>
        <authorList>
            <person name="Whitman W."/>
        </authorList>
    </citation>
    <scope>NUCLEOTIDE SEQUENCE [LARGE SCALE GENOMIC DNA]</scope>
    <source>
        <strain evidence="8 9">BR 11880</strain>
    </source>
</reference>